<proteinExistence type="predicted"/>
<keyword evidence="4" id="KW-1185">Reference proteome</keyword>
<keyword evidence="1" id="KW-1133">Transmembrane helix</keyword>
<comment type="caution">
    <text evidence="3">The sequence shown here is derived from an EMBL/GenBank/DDBJ whole genome shotgun (WGS) entry which is preliminary data.</text>
</comment>
<sequence length="160" mass="18151">MGEILIGILLIIFSALIYFNSGDFPQLNETHLDPGSYPKLIALLLILLSLILIIKKTVRLLKSNTISFDSGFKDFMKKQWKEYHLVVYTLVILALYILLMNVLGFIISSIAFIIAAGLLIGPRKKKDVMVISLISFVITFGVYLFFENVLYVRFPNGILF</sequence>
<evidence type="ECO:0000259" key="2">
    <source>
        <dbReference type="Pfam" id="PF07331"/>
    </source>
</evidence>
<evidence type="ECO:0000256" key="1">
    <source>
        <dbReference type="SAM" id="Phobius"/>
    </source>
</evidence>
<protein>
    <submittedName>
        <fullName evidence="3">Tripartite tricarboxylate transporter TctB family protein</fullName>
    </submittedName>
</protein>
<keyword evidence="1" id="KW-0472">Membrane</keyword>
<dbReference type="InterPro" id="IPR009936">
    <property type="entry name" value="DUF1468"/>
</dbReference>
<evidence type="ECO:0000313" key="4">
    <source>
        <dbReference type="Proteomes" id="UP001335737"/>
    </source>
</evidence>
<feature type="domain" description="DUF1468" evidence="2">
    <location>
        <begin position="5"/>
        <end position="155"/>
    </location>
</feature>
<gene>
    <name evidence="3" type="ORF">QGM71_07720</name>
</gene>
<feature type="transmembrane region" description="Helical" evidence="1">
    <location>
        <begin position="83"/>
        <end position="99"/>
    </location>
</feature>
<evidence type="ECO:0000313" key="3">
    <source>
        <dbReference type="EMBL" id="MEC5423383.1"/>
    </source>
</evidence>
<organism evidence="3 4">
    <name type="scientific">Virgibacillus tibetensis</name>
    <dbReference type="NCBI Taxonomy" id="3042313"/>
    <lineage>
        <taxon>Bacteria</taxon>
        <taxon>Bacillati</taxon>
        <taxon>Bacillota</taxon>
        <taxon>Bacilli</taxon>
        <taxon>Bacillales</taxon>
        <taxon>Bacillaceae</taxon>
        <taxon>Virgibacillus</taxon>
    </lineage>
</organism>
<dbReference type="RefSeq" id="WP_327606934.1">
    <property type="nucleotide sequence ID" value="NZ_JARZFX010000002.1"/>
</dbReference>
<name>A0ABU6KE17_9BACI</name>
<feature type="transmembrane region" description="Helical" evidence="1">
    <location>
        <begin position="128"/>
        <end position="146"/>
    </location>
</feature>
<dbReference type="Pfam" id="PF07331">
    <property type="entry name" value="TctB"/>
    <property type="match status" value="1"/>
</dbReference>
<keyword evidence="1" id="KW-0812">Transmembrane</keyword>
<reference evidence="3 4" key="1">
    <citation type="journal article" date="2024" name="Int. J. Syst. Evol. Microbiol.">
        <title>Virgibacillus tibetensis sp. nov., isolated from salt lake on the Tibetan Plateau of China.</title>
        <authorList>
            <person name="Phurbu D."/>
            <person name="Liu Z.-X."/>
            <person name="Wang R."/>
            <person name="Zheng Y.-Y."/>
            <person name="Liu H.-C."/>
            <person name="Zhou Y.-G."/>
            <person name="Yu Y.-J."/>
            <person name="Li A.-H."/>
        </authorList>
    </citation>
    <scope>NUCLEOTIDE SEQUENCE [LARGE SCALE GENOMIC DNA]</scope>
    <source>
        <strain evidence="3 4">C22-A2</strain>
    </source>
</reference>
<accession>A0ABU6KE17</accession>
<feature type="transmembrane region" description="Helical" evidence="1">
    <location>
        <begin position="37"/>
        <end position="54"/>
    </location>
</feature>
<dbReference type="Proteomes" id="UP001335737">
    <property type="component" value="Unassembled WGS sequence"/>
</dbReference>
<dbReference type="EMBL" id="JARZFX010000002">
    <property type="protein sequence ID" value="MEC5423383.1"/>
    <property type="molecule type" value="Genomic_DNA"/>
</dbReference>